<evidence type="ECO:0000313" key="3">
    <source>
        <dbReference type="EMBL" id="QLG60804.1"/>
    </source>
</evidence>
<gene>
    <name evidence="3" type="ORF">HUG12_03195</name>
</gene>
<name>A0A7D5QFM3_9EURY</name>
<protein>
    <recommendedName>
        <fullName evidence="5">PGF-CTERM sorting domain-containing protein</fullName>
    </recommendedName>
</protein>
<feature type="compositionally biased region" description="Gly residues" evidence="1">
    <location>
        <begin position="501"/>
        <end position="513"/>
    </location>
</feature>
<dbReference type="OrthoDB" id="85977at2157"/>
<dbReference type="NCBIfam" id="NF038145">
    <property type="entry name" value="Hvo_1808_fam"/>
    <property type="match status" value="1"/>
</dbReference>
<evidence type="ECO:0000256" key="1">
    <source>
        <dbReference type="SAM" id="MobiDB-lite"/>
    </source>
</evidence>
<dbReference type="InterPro" id="IPR047792">
    <property type="entry name" value="Hvo_1808-like"/>
</dbReference>
<feature type="transmembrane region" description="Helical" evidence="2">
    <location>
        <begin position="526"/>
        <end position="545"/>
    </location>
</feature>
<dbReference type="EMBL" id="CP058579">
    <property type="protein sequence ID" value="QLG60804.1"/>
    <property type="molecule type" value="Genomic_DNA"/>
</dbReference>
<reference evidence="3 4" key="1">
    <citation type="submission" date="2020-06" db="EMBL/GenBank/DDBJ databases">
        <title>NJ-3-1, isolated from saline soil.</title>
        <authorList>
            <person name="Cui H.L."/>
            <person name="Shi X."/>
        </authorList>
    </citation>
    <scope>NUCLEOTIDE SEQUENCE [LARGE SCALE GENOMIC DNA]</scope>
    <source>
        <strain evidence="3 4">NJ-3-1</strain>
    </source>
</reference>
<proteinExistence type="predicted"/>
<dbReference type="RefSeq" id="WP_179267390.1">
    <property type="nucleotide sequence ID" value="NZ_CP058579.1"/>
</dbReference>
<dbReference type="KEGG" id="halu:HUG12_03195"/>
<dbReference type="AlphaFoldDB" id="A0A7D5QFM3"/>
<organism evidence="3 4">
    <name type="scientific">Halorarum salinum</name>
    <dbReference type="NCBI Taxonomy" id="2743089"/>
    <lineage>
        <taxon>Archaea</taxon>
        <taxon>Methanobacteriati</taxon>
        <taxon>Methanobacteriota</taxon>
        <taxon>Stenosarchaea group</taxon>
        <taxon>Halobacteria</taxon>
        <taxon>Halobacteriales</taxon>
        <taxon>Haloferacaceae</taxon>
        <taxon>Halorarum</taxon>
    </lineage>
</organism>
<feature type="region of interest" description="Disordered" evidence="1">
    <location>
        <begin position="482"/>
        <end position="521"/>
    </location>
</feature>
<feature type="compositionally biased region" description="Polar residues" evidence="1">
    <location>
        <begin position="484"/>
        <end position="498"/>
    </location>
</feature>
<keyword evidence="2" id="KW-0472">Membrane</keyword>
<keyword evidence="2" id="KW-1133">Transmembrane helix</keyword>
<sequence>MRRSSPSVRSRRFGALLLVALLVVPSLAPVAAATPGEQVAAAGTWADDAPPDPENDTIGWENGVWHNESIHVDQSDGLNDTELELFVARSMARVEYVREEEFDETVPVEILSREEYRNQTEGRMGDRPEYNRWNDQVWEAMFVVGEDTGSAEAIGETQGTSVAGFYSPRDDEIKIITGTPEEPTVSNATLVHELVHALQDQQYDLTNETYTAHTQDGDLGVNGVVEGEANYVESRYSERCGEEWNCVETPDSGGGDGGNPNLGVLLTIFNPYSDGPVYVNELVQEGGWDAFEERFEDPPRSSEQIIHVTDEEPESMEFEDTARNGWETYPDRGQNGSDTVGEASIFAMFWYQASQYGADTVNPRTLFDVENEYDTYNYDAEPSNGWANDRVFPYRNGEGEDARNGYVWKTAWDTEADATEFNDAYLRMLEAHDARETDDGYYVVPDGPFEDAFLVVRDGREVIIVNGPTVEDVEDIRPALAAGTATSTPEGPTATPTDENGGSGENGAKGGNDGTATSANPTETTGAGFGFLVAVAAVGIAALLARRD</sequence>
<accession>A0A7D5QFM3</accession>
<evidence type="ECO:0000313" key="4">
    <source>
        <dbReference type="Proteomes" id="UP000509626"/>
    </source>
</evidence>
<keyword evidence="2" id="KW-0812">Transmembrane</keyword>
<dbReference type="GeneID" id="56036432"/>
<keyword evidence="4" id="KW-1185">Reference proteome</keyword>
<dbReference type="Proteomes" id="UP000509626">
    <property type="component" value="Chromosome"/>
</dbReference>
<evidence type="ECO:0000256" key="2">
    <source>
        <dbReference type="SAM" id="Phobius"/>
    </source>
</evidence>
<evidence type="ECO:0008006" key="5">
    <source>
        <dbReference type="Google" id="ProtNLM"/>
    </source>
</evidence>